<name>A0AAE4MH30_9EURY</name>
<keyword evidence="2" id="KW-1185">Reference proteome</keyword>
<dbReference type="AlphaFoldDB" id="A0AAE4MH30"/>
<comment type="caution">
    <text evidence="1">The sequence shown here is derived from an EMBL/GenBank/DDBJ whole genome shotgun (WGS) entry which is preliminary data.</text>
</comment>
<dbReference type="EMBL" id="JAWDKB010000006">
    <property type="protein sequence ID" value="MDV0444116.1"/>
    <property type="molecule type" value="Genomic_DNA"/>
</dbReference>
<organism evidence="1 2">
    <name type="scientific">Methanorbis rubei</name>
    <dbReference type="NCBI Taxonomy" id="3028300"/>
    <lineage>
        <taxon>Archaea</taxon>
        <taxon>Methanobacteriati</taxon>
        <taxon>Methanobacteriota</taxon>
        <taxon>Stenosarchaea group</taxon>
        <taxon>Methanomicrobia</taxon>
        <taxon>Methanomicrobiales</taxon>
        <taxon>Methanocorpusculaceae</taxon>
        <taxon>Methanorbis</taxon>
    </lineage>
</organism>
<evidence type="ECO:0000313" key="1">
    <source>
        <dbReference type="EMBL" id="MDV0444116.1"/>
    </source>
</evidence>
<evidence type="ECO:0000313" key="2">
    <source>
        <dbReference type="Proteomes" id="UP001283212"/>
    </source>
</evidence>
<reference evidence="1 2" key="1">
    <citation type="submission" date="2023-06" db="EMBL/GenBank/DDBJ databases">
        <title>Genome sequence of Methancorpusculaceae sp. Cs1.</title>
        <authorList>
            <person name="Protasov E."/>
            <person name="Platt K."/>
            <person name="Poehlein A."/>
            <person name="Daniel R."/>
            <person name="Brune A."/>
        </authorList>
    </citation>
    <scope>NUCLEOTIDE SEQUENCE [LARGE SCALE GENOMIC DNA]</scope>
    <source>
        <strain evidence="1 2">Cs1</strain>
    </source>
</reference>
<protein>
    <submittedName>
        <fullName evidence="1">Uncharacterized protein</fullName>
    </submittedName>
</protein>
<sequence length="85" mass="9883">MVEYLCCSFEYFTAMNDSEILMNLSDLVQFLKKDPAEFIKEDIISFCEEMAIEMVNFRYVAGDDKPKVAIAKAVKHHSLYFIQKS</sequence>
<accession>A0AAE4MH30</accession>
<proteinExistence type="predicted"/>
<gene>
    <name evidence="1" type="ORF">McpCs1_15120</name>
</gene>
<dbReference type="Proteomes" id="UP001283212">
    <property type="component" value="Unassembled WGS sequence"/>
</dbReference>